<comment type="caution">
    <text evidence="1">The sequence shown here is derived from an EMBL/GenBank/DDBJ whole genome shotgun (WGS) entry which is preliminary data.</text>
</comment>
<dbReference type="EMBL" id="MSLT01000024">
    <property type="protein sequence ID" value="OUD11656.1"/>
    <property type="molecule type" value="Genomic_DNA"/>
</dbReference>
<dbReference type="OrthoDB" id="8479070at2"/>
<dbReference type="RefSeq" id="WP_086489673.1">
    <property type="nucleotide sequence ID" value="NZ_MSLT01000024.1"/>
</dbReference>
<accession>A0A251X307</accession>
<evidence type="ECO:0000313" key="2">
    <source>
        <dbReference type="Proteomes" id="UP000194798"/>
    </source>
</evidence>
<reference evidence="1 2" key="1">
    <citation type="submission" date="2016-12" db="EMBL/GenBank/DDBJ databases">
        <title>Thioflexothrix psekupsii D3 genome sequencing and assembly.</title>
        <authorList>
            <person name="Fomenkov A."/>
            <person name="Vincze T."/>
            <person name="Grabovich M."/>
            <person name="Anton B.P."/>
            <person name="Dubinina G."/>
            <person name="Orlova M."/>
            <person name="Belousova E."/>
            <person name="Roberts R.J."/>
        </authorList>
    </citation>
    <scope>NUCLEOTIDE SEQUENCE [LARGE SCALE GENOMIC DNA]</scope>
    <source>
        <strain evidence="1">D3</strain>
    </source>
</reference>
<dbReference type="AlphaFoldDB" id="A0A251X307"/>
<sequence>MSLLETLKAEKLLWQMSFSGAVSVGEGYRGELILVPGKINASGNQNPPEKLAAQTLLIAKEGKIDFLAGYVRHLDYLNHFAEKFVPYCKAGIPFYFFVEDIGKTMSFELADHRFYVFPLDEGTVWNEFCDMLGLEKGDFKGLDAGEKIVKVAEEGANFKPKAEEVTFEVALTRTIAIHKEARGPV</sequence>
<gene>
    <name evidence="1" type="ORF">TPSD3_16505</name>
</gene>
<dbReference type="Proteomes" id="UP000194798">
    <property type="component" value="Unassembled WGS sequence"/>
</dbReference>
<keyword evidence="2" id="KW-1185">Reference proteome</keyword>
<organism evidence="1 2">
    <name type="scientific">Thioflexithrix psekupsensis</name>
    <dbReference type="NCBI Taxonomy" id="1570016"/>
    <lineage>
        <taxon>Bacteria</taxon>
        <taxon>Pseudomonadati</taxon>
        <taxon>Pseudomonadota</taxon>
        <taxon>Gammaproteobacteria</taxon>
        <taxon>Thiotrichales</taxon>
        <taxon>Thioflexithrix</taxon>
    </lineage>
</organism>
<evidence type="ECO:0000313" key="1">
    <source>
        <dbReference type="EMBL" id="OUD11656.1"/>
    </source>
</evidence>
<proteinExistence type="predicted"/>
<protein>
    <submittedName>
        <fullName evidence="1">Uncharacterized protein</fullName>
    </submittedName>
</protein>
<name>A0A251X307_9GAMM</name>